<reference evidence="3" key="1">
    <citation type="submission" date="2016-10" db="EMBL/GenBank/DDBJ databases">
        <authorList>
            <person name="Varghese N."/>
            <person name="Submissions S."/>
        </authorList>
    </citation>
    <scope>NUCLEOTIDE SEQUENCE [LARGE SCALE GENOMIC DNA]</scope>
    <source>
        <strain evidence="3">DSM 22002</strain>
    </source>
</reference>
<dbReference type="STRING" id="399736.SAMN04489720_2099"/>
<protein>
    <submittedName>
        <fullName evidence="2">Uncharacterized protein</fullName>
    </submittedName>
</protein>
<evidence type="ECO:0000313" key="2">
    <source>
        <dbReference type="EMBL" id="SDH70917.1"/>
    </source>
</evidence>
<keyword evidence="1" id="KW-0472">Membrane</keyword>
<keyword evidence="1" id="KW-1133">Transmembrane helix</keyword>
<proteinExistence type="predicted"/>
<feature type="transmembrane region" description="Helical" evidence="1">
    <location>
        <begin position="101"/>
        <end position="122"/>
    </location>
</feature>
<organism evidence="2 3">
    <name type="scientific">Agrococcus jejuensis</name>
    <dbReference type="NCBI Taxonomy" id="399736"/>
    <lineage>
        <taxon>Bacteria</taxon>
        <taxon>Bacillati</taxon>
        <taxon>Actinomycetota</taxon>
        <taxon>Actinomycetes</taxon>
        <taxon>Micrococcales</taxon>
        <taxon>Microbacteriaceae</taxon>
        <taxon>Agrococcus</taxon>
    </lineage>
</organism>
<keyword evidence="1" id="KW-0812">Transmembrane</keyword>
<evidence type="ECO:0000256" key="1">
    <source>
        <dbReference type="SAM" id="Phobius"/>
    </source>
</evidence>
<dbReference type="RefSeq" id="WP_092504809.1">
    <property type="nucleotide sequence ID" value="NZ_LT629695.1"/>
</dbReference>
<sequence>MTTARGRACERLRADLLRRPATAWEVLADVVRVAGVVSIVVAGVGGGATDAAVLLLAASASLLPRMLGLRGGLDAGFGLVVLVAAWSGVLDLYTSIAWWDVAVHVVCTGVVSIVALVVLARAGAIAPPRSSSTWMPVVLATTVGLALSALWEIVEWLGHTLVDSQIFVAYDDTIGDVVAGGVGALLGGVVAGLVRLERVRADAGRAP</sequence>
<gene>
    <name evidence="2" type="ORF">SAMN04489720_2099</name>
</gene>
<evidence type="ECO:0000313" key="3">
    <source>
        <dbReference type="Proteomes" id="UP000198822"/>
    </source>
</evidence>
<dbReference type="OrthoDB" id="3790530at2"/>
<dbReference type="Proteomes" id="UP000198822">
    <property type="component" value="Chromosome I"/>
</dbReference>
<name>A0A1G8EM22_9MICO</name>
<dbReference type="EMBL" id="LT629695">
    <property type="protein sequence ID" value="SDH70917.1"/>
    <property type="molecule type" value="Genomic_DNA"/>
</dbReference>
<keyword evidence="3" id="KW-1185">Reference proteome</keyword>
<dbReference type="Pfam" id="PF09997">
    <property type="entry name" value="DUF2238"/>
    <property type="match status" value="1"/>
</dbReference>
<feature type="transmembrane region" description="Helical" evidence="1">
    <location>
        <begin position="134"/>
        <end position="154"/>
    </location>
</feature>
<dbReference type="AlphaFoldDB" id="A0A1G8EM22"/>
<feature type="transmembrane region" description="Helical" evidence="1">
    <location>
        <begin position="174"/>
        <end position="196"/>
    </location>
</feature>
<dbReference type="InterPro" id="IPR014509">
    <property type="entry name" value="YjdF-like"/>
</dbReference>
<accession>A0A1G8EM22</accession>
<feature type="transmembrane region" description="Helical" evidence="1">
    <location>
        <begin position="69"/>
        <end position="89"/>
    </location>
</feature>